<protein>
    <submittedName>
        <fullName evidence="2">Uncharacterized protein</fullName>
    </submittedName>
</protein>
<dbReference type="AlphaFoldDB" id="A0A7J7DG10"/>
<dbReference type="FunCoup" id="A0A7J7DG10">
    <property type="interactions" value="1754"/>
</dbReference>
<reference evidence="2 3" key="1">
    <citation type="journal article" date="2020" name="Nat. Commun.">
        <title>Genome of Tripterygium wilfordii and identification of cytochrome P450 involved in triptolide biosynthesis.</title>
        <authorList>
            <person name="Tu L."/>
            <person name="Su P."/>
            <person name="Zhang Z."/>
            <person name="Gao L."/>
            <person name="Wang J."/>
            <person name="Hu T."/>
            <person name="Zhou J."/>
            <person name="Zhang Y."/>
            <person name="Zhao Y."/>
            <person name="Liu Y."/>
            <person name="Song Y."/>
            <person name="Tong Y."/>
            <person name="Lu Y."/>
            <person name="Yang J."/>
            <person name="Xu C."/>
            <person name="Jia M."/>
            <person name="Peters R.J."/>
            <person name="Huang L."/>
            <person name="Gao W."/>
        </authorList>
    </citation>
    <scope>NUCLEOTIDE SEQUENCE [LARGE SCALE GENOMIC DNA]</scope>
    <source>
        <strain evidence="3">cv. XIE 37</strain>
        <tissue evidence="2">Leaf</tissue>
    </source>
</reference>
<dbReference type="PANTHER" id="PTHR34539:SF19">
    <property type="entry name" value="T6J4.11 PROTEIN"/>
    <property type="match status" value="1"/>
</dbReference>
<dbReference type="Proteomes" id="UP000593562">
    <property type="component" value="Unassembled WGS sequence"/>
</dbReference>
<feature type="compositionally biased region" description="Basic and acidic residues" evidence="1">
    <location>
        <begin position="1"/>
        <end position="12"/>
    </location>
</feature>
<feature type="region of interest" description="Disordered" evidence="1">
    <location>
        <begin position="1"/>
        <end position="25"/>
    </location>
</feature>
<accession>A0A7J7DG10</accession>
<proteinExistence type="predicted"/>
<dbReference type="InParanoid" id="A0A7J7DG10"/>
<dbReference type="EMBL" id="JAAARO010000007">
    <property type="protein sequence ID" value="KAF5745271.1"/>
    <property type="molecule type" value="Genomic_DNA"/>
</dbReference>
<keyword evidence="3" id="KW-1185">Reference proteome</keyword>
<evidence type="ECO:0000313" key="2">
    <source>
        <dbReference type="EMBL" id="KAF5745271.1"/>
    </source>
</evidence>
<evidence type="ECO:0000313" key="3">
    <source>
        <dbReference type="Proteomes" id="UP000593562"/>
    </source>
</evidence>
<name>A0A7J7DG10_TRIWF</name>
<dbReference type="OrthoDB" id="781489at2759"/>
<comment type="caution">
    <text evidence="2">The sequence shown here is derived from an EMBL/GenBank/DDBJ whole genome shotgun (WGS) entry which is preliminary data.</text>
</comment>
<evidence type="ECO:0000256" key="1">
    <source>
        <dbReference type="SAM" id="MobiDB-lite"/>
    </source>
</evidence>
<gene>
    <name evidence="2" type="ORF">HS088_TW07G00854</name>
</gene>
<sequence length="172" mass="19131">MEEINNRKRVRDEADESQVDSPEVKRVRDDLLGVLDESDPDPAIQDLDSVMKSFEEEISALSSSPVPVVDLTSDSGESQPDLGYLLEATDDELGLPPTFTSGEEFKNEVIELVRASSDSSGIDEFWGFDDQIPSYESFMLGVSESLNQEYVALDGLFDHSDLSYPSEYVEFS</sequence>
<organism evidence="2 3">
    <name type="scientific">Tripterygium wilfordii</name>
    <name type="common">Thunder God vine</name>
    <dbReference type="NCBI Taxonomy" id="458696"/>
    <lineage>
        <taxon>Eukaryota</taxon>
        <taxon>Viridiplantae</taxon>
        <taxon>Streptophyta</taxon>
        <taxon>Embryophyta</taxon>
        <taxon>Tracheophyta</taxon>
        <taxon>Spermatophyta</taxon>
        <taxon>Magnoliopsida</taxon>
        <taxon>eudicotyledons</taxon>
        <taxon>Gunneridae</taxon>
        <taxon>Pentapetalae</taxon>
        <taxon>rosids</taxon>
        <taxon>fabids</taxon>
        <taxon>Celastrales</taxon>
        <taxon>Celastraceae</taxon>
        <taxon>Tripterygium</taxon>
    </lineage>
</organism>
<dbReference type="PANTHER" id="PTHR34539">
    <property type="entry name" value="T6J4.11 PROTEIN"/>
    <property type="match status" value="1"/>
</dbReference>